<keyword evidence="1" id="KW-0472">Membrane</keyword>
<dbReference type="AlphaFoldDB" id="A0A3B3QYE8"/>
<evidence type="ECO:0000313" key="2">
    <source>
        <dbReference type="Ensembl" id="ENSPKIP00000011562.1"/>
    </source>
</evidence>
<reference evidence="2" key="1">
    <citation type="submission" date="2025-08" db="UniProtKB">
        <authorList>
            <consortium name="Ensembl"/>
        </authorList>
    </citation>
    <scope>IDENTIFICATION</scope>
</reference>
<reference evidence="2" key="2">
    <citation type="submission" date="2025-09" db="UniProtKB">
        <authorList>
            <consortium name="Ensembl"/>
        </authorList>
    </citation>
    <scope>IDENTIFICATION</scope>
</reference>
<evidence type="ECO:0000256" key="1">
    <source>
        <dbReference type="SAM" id="Phobius"/>
    </source>
</evidence>
<keyword evidence="3" id="KW-1185">Reference proteome</keyword>
<feature type="transmembrane region" description="Helical" evidence="1">
    <location>
        <begin position="32"/>
        <end position="55"/>
    </location>
</feature>
<sequence>MISLTDASSVLLCRCFTAVSVAVPGDLRCSMINFSFVCLQPCIYCAVQMIIMFIVND</sequence>
<dbReference type="Ensembl" id="ENSPKIT00000023508.1">
    <property type="protein sequence ID" value="ENSPKIP00000011562.1"/>
    <property type="gene ID" value="ENSPKIG00000018596.1"/>
</dbReference>
<keyword evidence="1" id="KW-1133">Transmembrane helix</keyword>
<organism evidence="2 3">
    <name type="scientific">Paramormyrops kingsleyae</name>
    <dbReference type="NCBI Taxonomy" id="1676925"/>
    <lineage>
        <taxon>Eukaryota</taxon>
        <taxon>Metazoa</taxon>
        <taxon>Chordata</taxon>
        <taxon>Craniata</taxon>
        <taxon>Vertebrata</taxon>
        <taxon>Euteleostomi</taxon>
        <taxon>Actinopterygii</taxon>
        <taxon>Neopterygii</taxon>
        <taxon>Teleostei</taxon>
        <taxon>Osteoglossocephala</taxon>
        <taxon>Osteoglossomorpha</taxon>
        <taxon>Osteoglossiformes</taxon>
        <taxon>Mormyridae</taxon>
        <taxon>Paramormyrops</taxon>
    </lineage>
</organism>
<keyword evidence="1" id="KW-0812">Transmembrane</keyword>
<proteinExistence type="predicted"/>
<name>A0A3B3QYE8_9TELE</name>
<accession>A0A3B3QYE8</accession>
<evidence type="ECO:0000313" key="3">
    <source>
        <dbReference type="Proteomes" id="UP000261540"/>
    </source>
</evidence>
<dbReference type="Proteomes" id="UP000261540">
    <property type="component" value="Unplaced"/>
</dbReference>
<protein>
    <submittedName>
        <fullName evidence="2">Uncharacterized protein</fullName>
    </submittedName>
</protein>